<keyword evidence="2" id="KW-0808">Transferase</keyword>
<reference evidence="2 3" key="1">
    <citation type="submission" date="2017-07" db="EMBL/GenBank/DDBJ databases">
        <title>Draft Genome Sequences of Select Purple Nonsulfur Bacteria.</title>
        <authorList>
            <person name="Lasarre B."/>
            <person name="Mckinlay J.B."/>
        </authorList>
    </citation>
    <scope>NUCLEOTIDE SEQUENCE [LARGE SCALE GENOMIC DNA]</scope>
    <source>
        <strain evidence="2 3">DSM 11290</strain>
    </source>
</reference>
<dbReference type="GO" id="GO:0016747">
    <property type="term" value="F:acyltransferase activity, transferring groups other than amino-acyl groups"/>
    <property type="evidence" value="ECO:0007669"/>
    <property type="project" value="InterPro"/>
</dbReference>
<dbReference type="EMBL" id="NPEV01000001">
    <property type="protein sequence ID" value="RAI30230.1"/>
    <property type="molecule type" value="Genomic_DNA"/>
</dbReference>
<dbReference type="PROSITE" id="PS51186">
    <property type="entry name" value="GNAT"/>
    <property type="match status" value="1"/>
</dbReference>
<dbReference type="Proteomes" id="UP000249299">
    <property type="component" value="Unassembled WGS sequence"/>
</dbReference>
<proteinExistence type="predicted"/>
<accession>A0A327JUK5</accession>
<dbReference type="Gene3D" id="3.40.630.30">
    <property type="match status" value="1"/>
</dbReference>
<dbReference type="AlphaFoldDB" id="A0A327JUK5"/>
<dbReference type="InterPro" id="IPR000182">
    <property type="entry name" value="GNAT_dom"/>
</dbReference>
<comment type="caution">
    <text evidence="2">The sequence shown here is derived from an EMBL/GenBank/DDBJ whole genome shotgun (WGS) entry which is preliminary data.</text>
</comment>
<sequence>MSIQSPQIELESPGDDADIEALHETAFGPGRFARTAFRLREGVPHDPALSFVVRRDGGLVGSVRLTPIDIGGVSGLLLGPLAVLPAFKNNGIGKALVRHSVAAARAGMAASGHRLVLLVGDEPYYGPLGFKRARPGALTLPGPVDPYRLLLAELQEGAADAAHGAVTSGRVLAGAAAVEG</sequence>
<dbReference type="SUPFAM" id="SSF55729">
    <property type="entry name" value="Acyl-CoA N-acyltransferases (Nat)"/>
    <property type="match status" value="1"/>
</dbReference>
<organism evidence="2 3">
    <name type="scientific">Rhodobium orientis</name>
    <dbReference type="NCBI Taxonomy" id="34017"/>
    <lineage>
        <taxon>Bacteria</taxon>
        <taxon>Pseudomonadati</taxon>
        <taxon>Pseudomonadota</taxon>
        <taxon>Alphaproteobacteria</taxon>
        <taxon>Hyphomicrobiales</taxon>
        <taxon>Rhodobiaceae</taxon>
        <taxon>Rhodobium</taxon>
    </lineage>
</organism>
<keyword evidence="3" id="KW-1185">Reference proteome</keyword>
<gene>
    <name evidence="2" type="ORF">CH339_00330</name>
</gene>
<evidence type="ECO:0000259" key="1">
    <source>
        <dbReference type="PROSITE" id="PS51186"/>
    </source>
</evidence>
<dbReference type="OrthoDB" id="9815099at2"/>
<dbReference type="RefSeq" id="WP_111432486.1">
    <property type="nucleotide sequence ID" value="NZ_JACIGG010000001.1"/>
</dbReference>
<name>A0A327JUK5_9HYPH</name>
<evidence type="ECO:0000313" key="3">
    <source>
        <dbReference type="Proteomes" id="UP000249299"/>
    </source>
</evidence>
<protein>
    <submittedName>
        <fullName evidence="2">GNAT family N-acetyltransferase</fullName>
    </submittedName>
</protein>
<dbReference type="InterPro" id="IPR016181">
    <property type="entry name" value="Acyl_CoA_acyltransferase"/>
</dbReference>
<evidence type="ECO:0000313" key="2">
    <source>
        <dbReference type="EMBL" id="RAI30230.1"/>
    </source>
</evidence>
<feature type="domain" description="N-acetyltransferase" evidence="1">
    <location>
        <begin position="6"/>
        <end position="152"/>
    </location>
</feature>
<dbReference type="Pfam" id="PF13508">
    <property type="entry name" value="Acetyltransf_7"/>
    <property type="match status" value="1"/>
</dbReference>
<dbReference type="CDD" id="cd04301">
    <property type="entry name" value="NAT_SF"/>
    <property type="match status" value="1"/>
</dbReference>